<evidence type="ECO:0000313" key="2">
    <source>
        <dbReference type="Proteomes" id="UP000037274"/>
    </source>
</evidence>
<proteinExistence type="predicted"/>
<gene>
    <name evidence="1" type="ORF">ACH49_24815</name>
</gene>
<sequence length="104" mass="11218">MGHRTQTSEPREVSTTTVLTEPSYAAQVLTVAARVLRLHDSTGPVDPWNVHDALTTGEQAVLTTLPESVRTDASTRARAALPPITRISRGEYALRLADAAKGLR</sequence>
<organism evidence="1 2">
    <name type="scientific">Streptomyces leeuwenhoekii</name>
    <dbReference type="NCBI Taxonomy" id="1437453"/>
    <lineage>
        <taxon>Bacteria</taxon>
        <taxon>Bacillati</taxon>
        <taxon>Actinomycetota</taxon>
        <taxon>Actinomycetes</taxon>
        <taxon>Kitasatosporales</taxon>
        <taxon>Streptomycetaceae</taxon>
        <taxon>Streptomyces</taxon>
    </lineage>
</organism>
<dbReference type="RefSeq" id="WP_048573997.1">
    <property type="nucleotide sequence ID" value="NZ_LFEH01000122.1"/>
</dbReference>
<reference evidence="1 2" key="1">
    <citation type="submission" date="2015-06" db="EMBL/GenBank/DDBJ databases">
        <title>Draft genome sequence of Streptomyces leeuwenhoekii C58, which produces the novel lasso peptide, chaxapeptin.</title>
        <authorList>
            <person name="Yi Y."/>
            <person name="Hai D."/>
            <person name="Jaspars M."/>
            <person name="Sheng H."/>
            <person name="Rateb M.E."/>
            <person name="Bull A."/>
            <person name="Goodfellow M."/>
            <person name="Asenjo J.A."/>
            <person name="Ebel R."/>
        </authorList>
    </citation>
    <scope>NUCLEOTIDE SEQUENCE [LARGE SCALE GENOMIC DNA]</scope>
    <source>
        <strain evidence="1 2">C58</strain>
    </source>
</reference>
<accession>A0ABR5HSZ0</accession>
<dbReference type="EMBL" id="LFEH01000122">
    <property type="protein sequence ID" value="KMS71319.1"/>
    <property type="molecule type" value="Genomic_DNA"/>
</dbReference>
<keyword evidence="2" id="KW-1185">Reference proteome</keyword>
<protein>
    <submittedName>
        <fullName evidence="1">Uncharacterized protein</fullName>
    </submittedName>
</protein>
<comment type="caution">
    <text evidence="1">The sequence shown here is derived from an EMBL/GenBank/DDBJ whole genome shotgun (WGS) entry which is preliminary data.</text>
</comment>
<dbReference type="Proteomes" id="UP000037274">
    <property type="component" value="Unassembled WGS sequence"/>
</dbReference>
<evidence type="ECO:0000313" key="1">
    <source>
        <dbReference type="EMBL" id="KMS71319.1"/>
    </source>
</evidence>
<name>A0ABR5HSZ0_STRLW</name>